<keyword evidence="7" id="KW-0676">Redox-active center</keyword>
<dbReference type="EC" id="1.11.1.24" evidence="2"/>
<dbReference type="CDD" id="cd03017">
    <property type="entry name" value="PRX_BCP"/>
    <property type="match status" value="1"/>
</dbReference>
<dbReference type="InterPro" id="IPR050924">
    <property type="entry name" value="Peroxiredoxin_BCP/PrxQ"/>
</dbReference>
<comment type="function">
    <text evidence="1">Thiol-specific peroxidase that catalyzes the reduction of hydrogen peroxide and organic hydroperoxides to water and alcohols, respectively. Plays a role in cell protection against oxidative stress by detoxifying peroxides and as sensor of hydrogen peroxide-mediated signaling events.</text>
</comment>
<evidence type="ECO:0000256" key="4">
    <source>
        <dbReference type="ARBA" id="ARBA00022862"/>
    </source>
</evidence>
<dbReference type="SUPFAM" id="SSF52833">
    <property type="entry name" value="Thioredoxin-like"/>
    <property type="match status" value="1"/>
</dbReference>
<proteinExistence type="inferred from homology"/>
<evidence type="ECO:0000256" key="5">
    <source>
        <dbReference type="ARBA" id="ARBA00023002"/>
    </source>
</evidence>
<dbReference type="EMBL" id="QWKX01000056">
    <property type="protein sequence ID" value="RIH75867.1"/>
    <property type="molecule type" value="Genomic_DNA"/>
</dbReference>
<evidence type="ECO:0000256" key="1">
    <source>
        <dbReference type="ARBA" id="ARBA00003330"/>
    </source>
</evidence>
<evidence type="ECO:0000313" key="12">
    <source>
        <dbReference type="EMBL" id="RIH75867.1"/>
    </source>
</evidence>
<keyword evidence="4" id="KW-0049">Antioxidant</keyword>
<evidence type="ECO:0000256" key="6">
    <source>
        <dbReference type="ARBA" id="ARBA00023157"/>
    </source>
</evidence>
<dbReference type="AlphaFoldDB" id="A0A399DUW9"/>
<evidence type="ECO:0000256" key="10">
    <source>
        <dbReference type="ARBA" id="ARBA00049091"/>
    </source>
</evidence>
<evidence type="ECO:0000313" key="13">
    <source>
        <dbReference type="Proteomes" id="UP000266089"/>
    </source>
</evidence>
<comment type="similarity">
    <text evidence="9">Belongs to the peroxiredoxin family. BCP/PrxQ subfamily.</text>
</comment>
<accession>A0A399DUW9</accession>
<evidence type="ECO:0000256" key="7">
    <source>
        <dbReference type="ARBA" id="ARBA00023284"/>
    </source>
</evidence>
<comment type="caution">
    <text evidence="12">The sequence shown here is derived from an EMBL/GenBank/DDBJ whole genome shotgun (WGS) entry which is preliminary data.</text>
</comment>
<protein>
    <recommendedName>
        <fullName evidence="2">thioredoxin-dependent peroxiredoxin</fullName>
        <ecNumber evidence="2">1.11.1.24</ecNumber>
    </recommendedName>
    <alternativeName>
        <fullName evidence="8">Thioredoxin peroxidase</fullName>
    </alternativeName>
</protein>
<dbReference type="GO" id="GO:0005737">
    <property type="term" value="C:cytoplasm"/>
    <property type="evidence" value="ECO:0007669"/>
    <property type="project" value="TreeGrafter"/>
</dbReference>
<dbReference type="GO" id="GO:0034599">
    <property type="term" value="P:cellular response to oxidative stress"/>
    <property type="evidence" value="ECO:0007669"/>
    <property type="project" value="TreeGrafter"/>
</dbReference>
<keyword evidence="5 12" id="KW-0560">Oxidoreductase</keyword>
<dbReference type="InterPro" id="IPR036249">
    <property type="entry name" value="Thioredoxin-like_sf"/>
</dbReference>
<dbReference type="Gene3D" id="3.40.30.10">
    <property type="entry name" value="Glutaredoxin"/>
    <property type="match status" value="1"/>
</dbReference>
<dbReference type="Proteomes" id="UP000266089">
    <property type="component" value="Unassembled WGS sequence"/>
</dbReference>
<dbReference type="InterPro" id="IPR013766">
    <property type="entry name" value="Thioredoxin_domain"/>
</dbReference>
<evidence type="ECO:0000259" key="11">
    <source>
        <dbReference type="PROSITE" id="PS51352"/>
    </source>
</evidence>
<evidence type="ECO:0000256" key="3">
    <source>
        <dbReference type="ARBA" id="ARBA00022559"/>
    </source>
</evidence>
<dbReference type="RefSeq" id="WP_119361719.1">
    <property type="nucleotide sequence ID" value="NZ_JBHSXZ010000049.1"/>
</dbReference>
<dbReference type="PANTHER" id="PTHR42801">
    <property type="entry name" value="THIOREDOXIN-DEPENDENT PEROXIDE REDUCTASE"/>
    <property type="match status" value="1"/>
</dbReference>
<comment type="catalytic activity">
    <reaction evidence="10">
        <text>a hydroperoxide + [thioredoxin]-dithiol = an alcohol + [thioredoxin]-disulfide + H2O</text>
        <dbReference type="Rhea" id="RHEA:62620"/>
        <dbReference type="Rhea" id="RHEA-COMP:10698"/>
        <dbReference type="Rhea" id="RHEA-COMP:10700"/>
        <dbReference type="ChEBI" id="CHEBI:15377"/>
        <dbReference type="ChEBI" id="CHEBI:29950"/>
        <dbReference type="ChEBI" id="CHEBI:30879"/>
        <dbReference type="ChEBI" id="CHEBI:35924"/>
        <dbReference type="ChEBI" id="CHEBI:50058"/>
        <dbReference type="EC" id="1.11.1.24"/>
    </reaction>
</comment>
<dbReference type="PROSITE" id="PS51352">
    <property type="entry name" value="THIOREDOXIN_2"/>
    <property type="match status" value="1"/>
</dbReference>
<dbReference type="InterPro" id="IPR000866">
    <property type="entry name" value="AhpC/TSA"/>
</dbReference>
<evidence type="ECO:0000256" key="9">
    <source>
        <dbReference type="ARBA" id="ARBA00038489"/>
    </source>
</evidence>
<keyword evidence="6" id="KW-1015">Disulfide bond</keyword>
<reference evidence="12 13" key="1">
    <citation type="submission" date="2018-08" db="EMBL/GenBank/DDBJ databases">
        <title>Meiothermus cateniformans JCM 15151 genome sequencing project.</title>
        <authorList>
            <person name="Da Costa M.S."/>
            <person name="Albuquerque L."/>
            <person name="Raposo P."/>
            <person name="Froufe H.J.C."/>
            <person name="Barroso C.S."/>
            <person name="Egas C."/>
        </authorList>
    </citation>
    <scope>NUCLEOTIDE SEQUENCE [LARGE SCALE GENOMIC DNA]</scope>
    <source>
        <strain evidence="12 13">JCM 15151</strain>
    </source>
</reference>
<evidence type="ECO:0000256" key="2">
    <source>
        <dbReference type="ARBA" id="ARBA00013017"/>
    </source>
</evidence>
<name>A0A399DUW9_9DEIN</name>
<sequence length="165" mass="18588">MRRFWWILLVLTPVLALSPGDPVDLPKVRDAYGKPVDLAATARAGRYLLFWFYPKASSPGCTAQGKRYAELYGEFEKIGVEIFGVSADPAADQCAFIEQMALKGAMLPDQDGRLARLFKVGGLFGFYNRDTILVNPQGRVERIWRNVNAFRDADVVLAYVRQLKR</sequence>
<evidence type="ECO:0000256" key="8">
    <source>
        <dbReference type="ARBA" id="ARBA00032824"/>
    </source>
</evidence>
<gene>
    <name evidence="12" type="primary">bcp_2</name>
    <name evidence="12" type="ORF">Mcate_02040</name>
</gene>
<dbReference type="OrthoDB" id="31831at2"/>
<feature type="domain" description="Thioredoxin" evidence="11">
    <location>
        <begin position="17"/>
        <end position="165"/>
    </location>
</feature>
<keyword evidence="3 12" id="KW-0575">Peroxidase</keyword>
<dbReference type="GO" id="GO:0045454">
    <property type="term" value="P:cell redox homeostasis"/>
    <property type="evidence" value="ECO:0007669"/>
    <property type="project" value="TreeGrafter"/>
</dbReference>
<dbReference type="Pfam" id="PF00578">
    <property type="entry name" value="AhpC-TSA"/>
    <property type="match status" value="1"/>
</dbReference>
<dbReference type="PANTHER" id="PTHR42801:SF4">
    <property type="entry name" value="AHPC_TSA FAMILY PROTEIN"/>
    <property type="match status" value="1"/>
</dbReference>
<organism evidence="12 13">
    <name type="scientific">Meiothermus taiwanensis</name>
    <dbReference type="NCBI Taxonomy" id="172827"/>
    <lineage>
        <taxon>Bacteria</taxon>
        <taxon>Thermotogati</taxon>
        <taxon>Deinococcota</taxon>
        <taxon>Deinococci</taxon>
        <taxon>Thermales</taxon>
        <taxon>Thermaceae</taxon>
        <taxon>Meiothermus</taxon>
    </lineage>
</organism>
<dbReference type="GO" id="GO:0008379">
    <property type="term" value="F:thioredoxin peroxidase activity"/>
    <property type="evidence" value="ECO:0007669"/>
    <property type="project" value="TreeGrafter"/>
</dbReference>